<dbReference type="EMBL" id="JACVVK020000015">
    <property type="protein sequence ID" value="KAK7504378.1"/>
    <property type="molecule type" value="Genomic_DNA"/>
</dbReference>
<feature type="non-terminal residue" evidence="2">
    <location>
        <position position="87"/>
    </location>
</feature>
<sequence length="87" mass="9486">NLFLQIISAKLGVVEPVTDGGGGETEGLSDIDNTDIPRLHTPSTTDITFPPRCTTGDDDDELCILQAVLVPLLLLLLPFTRHFSLRR</sequence>
<organism evidence="2 3">
    <name type="scientific">Batillaria attramentaria</name>
    <dbReference type="NCBI Taxonomy" id="370345"/>
    <lineage>
        <taxon>Eukaryota</taxon>
        <taxon>Metazoa</taxon>
        <taxon>Spiralia</taxon>
        <taxon>Lophotrochozoa</taxon>
        <taxon>Mollusca</taxon>
        <taxon>Gastropoda</taxon>
        <taxon>Caenogastropoda</taxon>
        <taxon>Sorbeoconcha</taxon>
        <taxon>Cerithioidea</taxon>
        <taxon>Batillariidae</taxon>
        <taxon>Batillaria</taxon>
    </lineage>
</organism>
<keyword evidence="3" id="KW-1185">Reference proteome</keyword>
<dbReference type="AlphaFoldDB" id="A0ABD0LZE0"/>
<comment type="caution">
    <text evidence="2">The sequence shown here is derived from an EMBL/GenBank/DDBJ whole genome shotgun (WGS) entry which is preliminary data.</text>
</comment>
<accession>A0ABD0LZE0</accession>
<gene>
    <name evidence="2" type="ORF">BaRGS_00004244</name>
</gene>
<name>A0ABD0LZE0_9CAEN</name>
<reference evidence="2 3" key="1">
    <citation type="journal article" date="2023" name="Sci. Data">
        <title>Genome assembly of the Korean intertidal mud-creeper Batillaria attramentaria.</title>
        <authorList>
            <person name="Patra A.K."/>
            <person name="Ho P.T."/>
            <person name="Jun S."/>
            <person name="Lee S.J."/>
            <person name="Kim Y."/>
            <person name="Won Y.J."/>
        </authorList>
    </citation>
    <scope>NUCLEOTIDE SEQUENCE [LARGE SCALE GENOMIC DNA]</scope>
    <source>
        <strain evidence="2">Wonlab-2016</strain>
    </source>
</reference>
<protein>
    <submittedName>
        <fullName evidence="2">Uncharacterized protein</fullName>
    </submittedName>
</protein>
<feature type="region of interest" description="Disordered" evidence="1">
    <location>
        <begin position="18"/>
        <end position="52"/>
    </location>
</feature>
<feature type="non-terminal residue" evidence="2">
    <location>
        <position position="1"/>
    </location>
</feature>
<proteinExistence type="predicted"/>
<dbReference type="Proteomes" id="UP001519460">
    <property type="component" value="Unassembled WGS sequence"/>
</dbReference>
<evidence type="ECO:0000256" key="1">
    <source>
        <dbReference type="SAM" id="MobiDB-lite"/>
    </source>
</evidence>
<evidence type="ECO:0000313" key="2">
    <source>
        <dbReference type="EMBL" id="KAK7504378.1"/>
    </source>
</evidence>
<evidence type="ECO:0000313" key="3">
    <source>
        <dbReference type="Proteomes" id="UP001519460"/>
    </source>
</evidence>